<proteinExistence type="predicted"/>
<protein>
    <submittedName>
        <fullName evidence="1">Uncharacterized protein</fullName>
    </submittedName>
</protein>
<feature type="non-terminal residue" evidence="1">
    <location>
        <position position="79"/>
    </location>
</feature>
<evidence type="ECO:0000313" key="1">
    <source>
        <dbReference type="EMBL" id="NNU63672.1"/>
    </source>
</evidence>
<dbReference type="EMBL" id="JABFCY010000086">
    <property type="protein sequence ID" value="NNU63672.1"/>
    <property type="molecule type" value="Genomic_DNA"/>
</dbReference>
<dbReference type="RefSeq" id="WP_171320013.1">
    <property type="nucleotide sequence ID" value="NZ_JABFCY010000086.1"/>
</dbReference>
<feature type="non-terminal residue" evidence="1">
    <location>
        <position position="1"/>
    </location>
</feature>
<keyword evidence="2" id="KW-1185">Reference proteome</keyword>
<accession>A0A849L011</accession>
<gene>
    <name evidence="1" type="ORF">HKX02_25995</name>
</gene>
<evidence type="ECO:0000313" key="2">
    <source>
        <dbReference type="Proteomes" id="UP000574931"/>
    </source>
</evidence>
<dbReference type="AlphaFoldDB" id="A0A849L011"/>
<name>A0A849L011_9HYPH</name>
<sequence length="79" mass="9251">DATIAALSKGDNWMVYNGSLYFIDVKDIHFFKEKQEAVDFASDNYSDQDRYNAIQVDSVADLLRKIRYSDIFNEKQVQY</sequence>
<dbReference type="Proteomes" id="UP000574931">
    <property type="component" value="Unassembled WGS sequence"/>
</dbReference>
<organism evidence="1 2">
    <name type="scientific">Ochrobactrum soli</name>
    <dbReference type="NCBI Taxonomy" id="2448455"/>
    <lineage>
        <taxon>Bacteria</taxon>
        <taxon>Pseudomonadati</taxon>
        <taxon>Pseudomonadota</taxon>
        <taxon>Alphaproteobacteria</taxon>
        <taxon>Hyphomicrobiales</taxon>
        <taxon>Brucellaceae</taxon>
        <taxon>Brucella/Ochrobactrum group</taxon>
        <taxon>Ochrobactrum</taxon>
    </lineage>
</organism>
<comment type="caution">
    <text evidence="1">The sequence shown here is derived from an EMBL/GenBank/DDBJ whole genome shotgun (WGS) entry which is preliminary data.</text>
</comment>
<reference evidence="1 2" key="1">
    <citation type="submission" date="2020-05" db="EMBL/GenBank/DDBJ databases">
        <title>Draft Genome Sequence of Ochrobactrum soli Isolated from Stable Fly Gut.</title>
        <authorList>
            <person name="Pileggi M.T."/>
            <person name="Vazhakkala L.J."/>
            <person name="Wong C.N."/>
        </authorList>
    </citation>
    <scope>NUCLEOTIDE SEQUENCE [LARGE SCALE GENOMIC DNA]</scope>
    <source>
        <strain evidence="1 2">MTP-C0764</strain>
    </source>
</reference>